<dbReference type="Proteomes" id="UP000638648">
    <property type="component" value="Unassembled WGS sequence"/>
</dbReference>
<dbReference type="InterPro" id="IPR023296">
    <property type="entry name" value="Glyco_hydro_beta-prop_sf"/>
</dbReference>
<feature type="chain" id="PRO_5038843302" evidence="7">
    <location>
        <begin position="25"/>
        <end position="346"/>
    </location>
</feature>
<evidence type="ECO:0000256" key="7">
    <source>
        <dbReference type="SAM" id="SignalP"/>
    </source>
</evidence>
<dbReference type="EMBL" id="JADBEM010000001">
    <property type="protein sequence ID" value="MBE1612842.1"/>
    <property type="molecule type" value="Genomic_DNA"/>
</dbReference>
<evidence type="ECO:0000256" key="2">
    <source>
        <dbReference type="ARBA" id="ARBA00022801"/>
    </source>
</evidence>
<feature type="active site" description="Proton acceptor" evidence="4">
    <location>
        <position position="65"/>
    </location>
</feature>
<dbReference type="Gene3D" id="2.115.10.20">
    <property type="entry name" value="Glycosyl hydrolase domain, family 43"/>
    <property type="match status" value="1"/>
</dbReference>
<dbReference type="InterPro" id="IPR006710">
    <property type="entry name" value="Glyco_hydro_43"/>
</dbReference>
<dbReference type="SUPFAM" id="SSF75005">
    <property type="entry name" value="Arabinanase/levansucrase/invertase"/>
    <property type="match status" value="1"/>
</dbReference>
<protein>
    <submittedName>
        <fullName evidence="8">Beta-xylosidase</fullName>
    </submittedName>
</protein>
<dbReference type="GO" id="GO:0004553">
    <property type="term" value="F:hydrolase activity, hydrolyzing O-glycosyl compounds"/>
    <property type="evidence" value="ECO:0007669"/>
    <property type="project" value="InterPro"/>
</dbReference>
<dbReference type="Pfam" id="PF04616">
    <property type="entry name" value="Glyco_hydro_43"/>
    <property type="match status" value="1"/>
</dbReference>
<evidence type="ECO:0000256" key="1">
    <source>
        <dbReference type="ARBA" id="ARBA00009865"/>
    </source>
</evidence>
<sequence length="346" mass="37862">MIMRILVRATATLVLALAALWGTAGPTPARPAAAARPPAVEGQPCAARTGDDAYPNPLNECAAADPGMVIRGNTWYAFTTGMKLYKSSDAGHTWSDLGRFLQIPAGYVDAWAPEVYRIGNTWICYFSMRPGPGQFAKVFVATSDRLKSGWQLREQPLAEDPTVSMIDASMFRAPGGQRYLLYKEIGNRRIMIDRLSADGLTLARQPTPILSNTLPWEGNSVEAPSMVYRRADRHYYLFYSGNLYTPTGHYGVGVARATTPTASFDAGKLPEPILREDADFASPGHQFPTQATVDGRRTDVLFYHAYPLRDPAGNPLPSPAPRALMMDVLTWGADGWPQVHDGTPSR</sequence>
<keyword evidence="3 6" id="KW-0326">Glycosidase</keyword>
<comment type="caution">
    <text evidence="8">The sequence shown here is derived from an EMBL/GenBank/DDBJ whole genome shotgun (WGS) entry which is preliminary data.</text>
</comment>
<dbReference type="PANTHER" id="PTHR42812:SF5">
    <property type="entry name" value="ENDO-ARABINASE"/>
    <property type="match status" value="1"/>
</dbReference>
<dbReference type="AlphaFoldDB" id="A0A927RDV4"/>
<gene>
    <name evidence="8" type="ORF">HEB94_009690</name>
</gene>
<dbReference type="GO" id="GO:0005975">
    <property type="term" value="P:carbohydrate metabolic process"/>
    <property type="evidence" value="ECO:0007669"/>
    <property type="project" value="InterPro"/>
</dbReference>
<evidence type="ECO:0000256" key="6">
    <source>
        <dbReference type="RuleBase" id="RU361187"/>
    </source>
</evidence>
<reference evidence="8" key="1">
    <citation type="submission" date="2020-10" db="EMBL/GenBank/DDBJ databases">
        <title>Sequencing the genomes of 1000 actinobacteria strains.</title>
        <authorList>
            <person name="Klenk H.-P."/>
        </authorList>
    </citation>
    <scope>NUCLEOTIDE SEQUENCE</scope>
    <source>
        <strain evidence="8">DSM 45354</strain>
    </source>
</reference>
<dbReference type="PANTHER" id="PTHR42812">
    <property type="entry name" value="BETA-XYLOSIDASE"/>
    <property type="match status" value="1"/>
</dbReference>
<evidence type="ECO:0000256" key="4">
    <source>
        <dbReference type="PIRSR" id="PIRSR606710-1"/>
    </source>
</evidence>
<evidence type="ECO:0000256" key="3">
    <source>
        <dbReference type="ARBA" id="ARBA00023295"/>
    </source>
</evidence>
<dbReference type="InterPro" id="IPR051795">
    <property type="entry name" value="Glycosyl_Hydrlase_43"/>
</dbReference>
<feature type="signal peptide" evidence="7">
    <location>
        <begin position="1"/>
        <end position="24"/>
    </location>
</feature>
<name>A0A927RDV4_9ACTN</name>
<organism evidence="8 9">
    <name type="scientific">Actinopolymorpha pittospori</name>
    <dbReference type="NCBI Taxonomy" id="648752"/>
    <lineage>
        <taxon>Bacteria</taxon>
        <taxon>Bacillati</taxon>
        <taxon>Actinomycetota</taxon>
        <taxon>Actinomycetes</taxon>
        <taxon>Propionibacteriales</taxon>
        <taxon>Actinopolymorphaceae</taxon>
        <taxon>Actinopolymorpha</taxon>
    </lineage>
</organism>
<evidence type="ECO:0000313" key="9">
    <source>
        <dbReference type="Proteomes" id="UP000638648"/>
    </source>
</evidence>
<feature type="site" description="Important for catalytic activity, responsible for pKa modulation of the active site Glu and correct orientation of both the proton donor and substrate" evidence="5">
    <location>
        <position position="167"/>
    </location>
</feature>
<feature type="active site" description="Proton donor" evidence="4">
    <location>
        <position position="222"/>
    </location>
</feature>
<comment type="similarity">
    <text evidence="1 6">Belongs to the glycosyl hydrolase 43 family.</text>
</comment>
<keyword evidence="9" id="KW-1185">Reference proteome</keyword>
<keyword evidence="2 6" id="KW-0378">Hydrolase</keyword>
<evidence type="ECO:0000256" key="5">
    <source>
        <dbReference type="PIRSR" id="PIRSR606710-2"/>
    </source>
</evidence>
<keyword evidence="7" id="KW-0732">Signal</keyword>
<proteinExistence type="inferred from homology"/>
<accession>A0A927RDV4</accession>
<evidence type="ECO:0000313" key="8">
    <source>
        <dbReference type="EMBL" id="MBE1612842.1"/>
    </source>
</evidence>